<dbReference type="AlphaFoldDB" id="A0AAV9FRL8"/>
<evidence type="ECO:0000313" key="1">
    <source>
        <dbReference type="EMBL" id="KAK2619924.1"/>
    </source>
</evidence>
<name>A0AAV9FRL8_LEPIR</name>
<dbReference type="RefSeq" id="WP_000606436.1">
    <property type="nucleotide sequence ID" value="NZ_JQOM01000086.1"/>
</dbReference>
<accession>A0AAV9FRL8</accession>
<dbReference type="EMBL" id="NKYG02000001">
    <property type="protein sequence ID" value="KAK2619924.1"/>
    <property type="molecule type" value="Genomic_DNA"/>
</dbReference>
<gene>
    <name evidence="1" type="ORF">CFV95_013430</name>
</gene>
<dbReference type="Proteomes" id="UP000218471">
    <property type="component" value="Unassembled WGS sequence"/>
</dbReference>
<protein>
    <submittedName>
        <fullName evidence="1">Uncharacterized protein</fullName>
    </submittedName>
</protein>
<evidence type="ECO:0000313" key="2">
    <source>
        <dbReference type="Proteomes" id="UP000218471"/>
    </source>
</evidence>
<comment type="caution">
    <text evidence="1">The sequence shown here is derived from an EMBL/GenBank/DDBJ whole genome shotgun (WGS) entry which is preliminary data.</text>
</comment>
<proteinExistence type="predicted"/>
<organism evidence="1 2">
    <name type="scientific">Leptospira interrogans</name>
    <dbReference type="NCBI Taxonomy" id="173"/>
    <lineage>
        <taxon>Bacteria</taxon>
        <taxon>Pseudomonadati</taxon>
        <taxon>Spirochaetota</taxon>
        <taxon>Spirochaetia</taxon>
        <taxon>Leptospirales</taxon>
        <taxon>Leptospiraceae</taxon>
        <taxon>Leptospira</taxon>
    </lineage>
</organism>
<reference evidence="1" key="1">
    <citation type="submission" date="2023-10" db="EMBL/GenBank/DDBJ databases">
        <title>Genomic and proteomic analysis of Leptospira interrogans strain CUDO8.</title>
        <authorList>
            <person name="Boonciew P."/>
            <person name="Kurilung A."/>
            <person name="Prapasarakul N."/>
        </authorList>
    </citation>
    <scope>NUCLEOTIDE SEQUENCE</scope>
    <source>
        <strain evidence="1">CUDO8</strain>
    </source>
</reference>
<sequence>MINDLMNVGLRKEGFWESLNPRKGFSTDIWIGEMVISTSLNDVVFSENIEAKRESELEGIKVSFTELGMQLTFNFERFWQKAKGYPTHRRIADILNKTLIESGIIVKDWDSFFIERATFNCKFYLHSEDLSFLKKLLLRMAVEDIVKAKNDAVYVLEDYNYDLEFAFGNGEHDSVVHIRIVVTGFSQMAEEYGMSYQFDSIDLTDVFSILNNNLAKFFALVRSIRVDADWIKVLEILTSPQMSNSYDKNREILDTQKSLAPDLGRIHIDKIYEDVLGISLHSVLNGLNTWMKDTEKVKSELQHALRFLNRNERMIQNLQDKLKISKTLQDYDEFEDDEVGEEF</sequence>